<keyword evidence="2" id="KW-1185">Reference proteome</keyword>
<dbReference type="EMBL" id="WJBH02000047">
    <property type="protein sequence ID" value="KAI9551125.1"/>
    <property type="molecule type" value="Genomic_DNA"/>
</dbReference>
<reference evidence="1" key="1">
    <citation type="submission" date="2022-05" db="EMBL/GenBank/DDBJ databases">
        <title>A multi-omics perspective on studying reproductive biology in Daphnia sinensis.</title>
        <authorList>
            <person name="Jia J."/>
        </authorList>
    </citation>
    <scope>NUCLEOTIDE SEQUENCE</scope>
    <source>
        <strain evidence="1">WSL</strain>
    </source>
</reference>
<gene>
    <name evidence="1" type="ORF">GHT06_004054</name>
</gene>
<dbReference type="InterPro" id="IPR051828">
    <property type="entry name" value="HAD-like_hydrolase_domain"/>
</dbReference>
<name>A0AAD5KVF1_9CRUS</name>
<evidence type="ECO:0000313" key="2">
    <source>
        <dbReference type="Proteomes" id="UP000820818"/>
    </source>
</evidence>
<dbReference type="InterPro" id="IPR006439">
    <property type="entry name" value="HAD-SF_hydro_IA"/>
</dbReference>
<dbReference type="InterPro" id="IPR044924">
    <property type="entry name" value="HAD-SF_hydro_IA_REG-2-like_cap"/>
</dbReference>
<sequence length="273" mass="31083">MCYKLITFDFTGTLMRFRIPPHVQYEKIANLYGVEIKNNQAFRQNFKTAFKTVANKHPNFGCNTNLHWTQWWVKVVKNTFIGAGVEDSQHLDAIAWHLIKLYSTTEGWEVVPGISLISFVPYQTKKICGKGVKKVLHLLKQKGKRLGVISNMDPRLNNILHEAGLIHNFEFILTSYEAKCFKPQAGIFKLALEKYSKESTKPSESCHIGDSYKEDYLGKNVSLQYLGIQKHFILTGAVQAGWGAILVNESSNSLDINKWCANFEEFDDTLLTA</sequence>
<protein>
    <submittedName>
        <fullName evidence="1">Uncharacterized protein</fullName>
    </submittedName>
</protein>
<evidence type="ECO:0000313" key="1">
    <source>
        <dbReference type="EMBL" id="KAI9551125.1"/>
    </source>
</evidence>
<dbReference type="SUPFAM" id="SSF56784">
    <property type="entry name" value="HAD-like"/>
    <property type="match status" value="1"/>
</dbReference>
<organism evidence="1 2">
    <name type="scientific">Daphnia sinensis</name>
    <dbReference type="NCBI Taxonomy" id="1820382"/>
    <lineage>
        <taxon>Eukaryota</taxon>
        <taxon>Metazoa</taxon>
        <taxon>Ecdysozoa</taxon>
        <taxon>Arthropoda</taxon>
        <taxon>Crustacea</taxon>
        <taxon>Branchiopoda</taxon>
        <taxon>Diplostraca</taxon>
        <taxon>Cladocera</taxon>
        <taxon>Anomopoda</taxon>
        <taxon>Daphniidae</taxon>
        <taxon>Daphnia</taxon>
        <taxon>Daphnia similis group</taxon>
    </lineage>
</organism>
<accession>A0AAD5KVF1</accession>
<dbReference type="PANTHER" id="PTHR46191:SF2">
    <property type="entry name" value="HALOACID DEHALOGENASE-LIKE HYDROLASE DOMAIN-CONTAINING PROTEIN 3"/>
    <property type="match status" value="1"/>
</dbReference>
<dbReference type="SFLD" id="SFLDS00003">
    <property type="entry name" value="Haloacid_Dehalogenase"/>
    <property type="match status" value="1"/>
</dbReference>
<dbReference type="Gene3D" id="1.10.150.720">
    <property type="entry name" value="Haloacid dehalogenase-like hydrolase"/>
    <property type="match status" value="1"/>
</dbReference>
<comment type="caution">
    <text evidence="1">The sequence shown here is derived from an EMBL/GenBank/DDBJ whole genome shotgun (WGS) entry which is preliminary data.</text>
</comment>
<dbReference type="NCBIfam" id="TIGR01549">
    <property type="entry name" value="HAD-SF-IA-v1"/>
    <property type="match status" value="1"/>
</dbReference>
<dbReference type="AlphaFoldDB" id="A0AAD5KVF1"/>
<dbReference type="SFLD" id="SFLDG01129">
    <property type="entry name" value="C1.5:_HAD__Beta-PGM__Phosphata"/>
    <property type="match status" value="1"/>
</dbReference>
<dbReference type="PANTHER" id="PTHR46191">
    <property type="match status" value="1"/>
</dbReference>
<dbReference type="Pfam" id="PF00702">
    <property type="entry name" value="Hydrolase"/>
    <property type="match status" value="1"/>
</dbReference>
<dbReference type="InterPro" id="IPR036412">
    <property type="entry name" value="HAD-like_sf"/>
</dbReference>
<dbReference type="GO" id="GO:0005634">
    <property type="term" value="C:nucleus"/>
    <property type="evidence" value="ECO:0007669"/>
    <property type="project" value="TreeGrafter"/>
</dbReference>
<proteinExistence type="predicted"/>
<dbReference type="Gene3D" id="3.40.50.1000">
    <property type="entry name" value="HAD superfamily/HAD-like"/>
    <property type="match status" value="1"/>
</dbReference>
<dbReference type="InterPro" id="IPR023214">
    <property type="entry name" value="HAD_sf"/>
</dbReference>
<dbReference type="Proteomes" id="UP000820818">
    <property type="component" value="Unassembled WGS sequence"/>
</dbReference>